<dbReference type="Proteomes" id="UP000006050">
    <property type="component" value="Chromosome"/>
</dbReference>
<dbReference type="AlphaFoldDB" id="I3ZAS6"/>
<dbReference type="EMBL" id="CP003281">
    <property type="protein sequence ID" value="AFL86344.1"/>
    <property type="molecule type" value="Genomic_DNA"/>
</dbReference>
<feature type="signal peptide" evidence="1">
    <location>
        <begin position="1"/>
        <end position="20"/>
    </location>
</feature>
<sequence length="288" mass="34164">MRSIYLLVLLLISFSWSANAQKKNKKATEETTDPDSSGVVSNKLLPTTSPLLLFDEQAKKEKKKKEKKKVKKNIFFGEKTRKGRIRQNLRDQVQYTIFNYTSNKKIIDPYIRDIHWYDQKDRMIRTKDFDPSKGVLLHGPYEKFINETVIEKGMFFYGTKHGTWLTFDTRSVLTDKSHYVEGWPKDSRTTYYDGNNKLIEKLTPIEYELKEGNFYHFHENGQAAVIGEYQYGEKVGLWTEYWNTNNTTAIRKREIQYQEKPFTKNFRPFIRAEWDKDGNLIYRNIASN</sequence>
<evidence type="ECO:0008006" key="4">
    <source>
        <dbReference type="Google" id="ProtNLM"/>
    </source>
</evidence>
<dbReference type="eggNOG" id="COG2849">
    <property type="taxonomic scope" value="Bacteria"/>
</dbReference>
<keyword evidence="3" id="KW-1185">Reference proteome</keyword>
<evidence type="ECO:0000313" key="3">
    <source>
        <dbReference type="Proteomes" id="UP000006050"/>
    </source>
</evidence>
<dbReference type="SUPFAM" id="SSF82185">
    <property type="entry name" value="Histone H3 K4-specific methyltransferase SET7/9 N-terminal domain"/>
    <property type="match status" value="1"/>
</dbReference>
<evidence type="ECO:0000313" key="2">
    <source>
        <dbReference type="EMBL" id="AFL86344.1"/>
    </source>
</evidence>
<name>I3ZAS6_BELBD</name>
<evidence type="ECO:0000256" key="1">
    <source>
        <dbReference type="SAM" id="SignalP"/>
    </source>
</evidence>
<dbReference type="RefSeq" id="WP_014774276.1">
    <property type="nucleotide sequence ID" value="NC_018010.1"/>
</dbReference>
<reference evidence="3" key="1">
    <citation type="submission" date="2012-06" db="EMBL/GenBank/DDBJ databases">
        <title>The complete genome of Belliella baltica DSM 15883.</title>
        <authorList>
            <person name="Lucas S."/>
            <person name="Copeland A."/>
            <person name="Lapidus A."/>
            <person name="Goodwin L."/>
            <person name="Pitluck S."/>
            <person name="Peters L."/>
            <person name="Mikhailova N."/>
            <person name="Davenport K."/>
            <person name="Kyrpides N."/>
            <person name="Mavromatis K."/>
            <person name="Pagani I."/>
            <person name="Ivanova N."/>
            <person name="Ovchinnikova G."/>
            <person name="Zeytun A."/>
            <person name="Detter J.C."/>
            <person name="Han C."/>
            <person name="Land M."/>
            <person name="Hauser L."/>
            <person name="Markowitz V."/>
            <person name="Cheng J.-F."/>
            <person name="Hugenholtz P."/>
            <person name="Woyke T."/>
            <person name="Wu D."/>
            <person name="Tindall B."/>
            <person name="Pomrenke H."/>
            <person name="Brambilla E."/>
            <person name="Klenk H.-P."/>
            <person name="Eisen J.A."/>
        </authorList>
    </citation>
    <scope>NUCLEOTIDE SEQUENCE [LARGE SCALE GENOMIC DNA]</scope>
    <source>
        <strain evidence="3">DSM 15883 / CIP 108006 / LMG 21964 / BA134</strain>
    </source>
</reference>
<feature type="chain" id="PRO_5003684554" description="MORN repeat protein" evidence="1">
    <location>
        <begin position="21"/>
        <end position="288"/>
    </location>
</feature>
<keyword evidence="1" id="KW-0732">Signal</keyword>
<dbReference type="OrthoDB" id="978586at2"/>
<dbReference type="KEGG" id="bbd:Belba_3872"/>
<protein>
    <recommendedName>
        <fullName evidence="4">MORN repeat protein</fullName>
    </recommendedName>
</protein>
<accession>I3ZAS6</accession>
<organism evidence="2 3">
    <name type="scientific">Belliella baltica (strain DSM 15883 / CIP 108006 / LMG 21964 / BA134)</name>
    <dbReference type="NCBI Taxonomy" id="866536"/>
    <lineage>
        <taxon>Bacteria</taxon>
        <taxon>Pseudomonadati</taxon>
        <taxon>Bacteroidota</taxon>
        <taxon>Cytophagia</taxon>
        <taxon>Cytophagales</taxon>
        <taxon>Cyclobacteriaceae</taxon>
        <taxon>Belliella</taxon>
    </lineage>
</organism>
<dbReference type="HOGENOM" id="CLU_070766_1_0_10"/>
<dbReference type="STRING" id="866536.Belba_3872"/>
<gene>
    <name evidence="2" type="ordered locus">Belba_3872</name>
</gene>
<proteinExistence type="predicted"/>
<dbReference type="Gene3D" id="3.90.930.1">
    <property type="match status" value="1"/>
</dbReference>
<dbReference type="PATRIC" id="fig|866536.3.peg.4000"/>